<evidence type="ECO:0000313" key="2">
    <source>
        <dbReference type="Proteomes" id="UP000639643"/>
    </source>
</evidence>
<name>A0A8H6KU69_9PEZI</name>
<evidence type="ECO:0000313" key="1">
    <source>
        <dbReference type="EMBL" id="KAF6837218.1"/>
    </source>
</evidence>
<gene>
    <name evidence="1" type="ORF">CMUS01_05114</name>
</gene>
<evidence type="ECO:0008006" key="3">
    <source>
        <dbReference type="Google" id="ProtNLM"/>
    </source>
</evidence>
<reference evidence="1" key="1">
    <citation type="journal article" date="2020" name="Phytopathology">
        <title>Genome Sequence Resources of Colletotrichum truncatum, C. plurivorum, C. musicola, and C. sojae: Four Species Pathogenic to Soybean (Glycine max).</title>
        <authorList>
            <person name="Rogerio F."/>
            <person name="Boufleur T.R."/>
            <person name="Ciampi-Guillardi M."/>
            <person name="Sukno S.A."/>
            <person name="Thon M.R."/>
            <person name="Massola Junior N.S."/>
            <person name="Baroncelli R."/>
        </authorList>
    </citation>
    <scope>NUCLEOTIDE SEQUENCE</scope>
    <source>
        <strain evidence="1">LFN0074</strain>
    </source>
</reference>
<sequence>MQDPYMQQIIDGTKNYEFRKYNMSGVERIWFYRTSPHSAITHVCEVSPAATRNPGDAPLTEDGLGNKEFNDRDPEWDGYDFAYRINSVYEIDAPGGKGITIARMKSEYGMKCAPQSRCRLPRSISDRYKWDEQTKIL</sequence>
<comment type="caution">
    <text evidence="1">The sequence shown here is derived from an EMBL/GenBank/DDBJ whole genome shotgun (WGS) entry which is preliminary data.</text>
</comment>
<protein>
    <recommendedName>
        <fullName evidence="3">ASCH domain-containing protein</fullName>
    </recommendedName>
</protein>
<dbReference type="AlphaFoldDB" id="A0A8H6KU69"/>
<dbReference type="Proteomes" id="UP000639643">
    <property type="component" value="Unassembled WGS sequence"/>
</dbReference>
<proteinExistence type="predicted"/>
<accession>A0A8H6KU69</accession>
<dbReference type="SUPFAM" id="SSF88697">
    <property type="entry name" value="PUA domain-like"/>
    <property type="match status" value="1"/>
</dbReference>
<dbReference type="InterPro" id="IPR015947">
    <property type="entry name" value="PUA-like_sf"/>
</dbReference>
<dbReference type="EMBL" id="WIGM01000147">
    <property type="protein sequence ID" value="KAF6837218.1"/>
    <property type="molecule type" value="Genomic_DNA"/>
</dbReference>
<organism evidence="1 2">
    <name type="scientific">Colletotrichum musicola</name>
    <dbReference type="NCBI Taxonomy" id="2175873"/>
    <lineage>
        <taxon>Eukaryota</taxon>
        <taxon>Fungi</taxon>
        <taxon>Dikarya</taxon>
        <taxon>Ascomycota</taxon>
        <taxon>Pezizomycotina</taxon>
        <taxon>Sordariomycetes</taxon>
        <taxon>Hypocreomycetidae</taxon>
        <taxon>Glomerellales</taxon>
        <taxon>Glomerellaceae</taxon>
        <taxon>Colletotrichum</taxon>
        <taxon>Colletotrichum orchidearum species complex</taxon>
    </lineage>
</organism>
<dbReference type="OrthoDB" id="2149705at2759"/>
<keyword evidence="2" id="KW-1185">Reference proteome</keyword>